<feature type="compositionally biased region" description="Basic and acidic residues" evidence="1">
    <location>
        <begin position="919"/>
        <end position="936"/>
    </location>
</feature>
<gene>
    <name evidence="2" type="ORF">ILUMI_00914</name>
</gene>
<feature type="region of interest" description="Disordered" evidence="1">
    <location>
        <begin position="572"/>
        <end position="604"/>
    </location>
</feature>
<dbReference type="InterPro" id="IPR009223">
    <property type="entry name" value="APC_rpt"/>
</dbReference>
<feature type="compositionally biased region" description="Low complexity" evidence="1">
    <location>
        <begin position="1342"/>
        <end position="1359"/>
    </location>
</feature>
<feature type="compositionally biased region" description="Polar residues" evidence="1">
    <location>
        <begin position="880"/>
        <end position="906"/>
    </location>
</feature>
<proteinExistence type="predicted"/>
<dbReference type="GO" id="GO:0008017">
    <property type="term" value="F:microtubule binding"/>
    <property type="evidence" value="ECO:0007669"/>
    <property type="project" value="TreeGrafter"/>
</dbReference>
<dbReference type="PANTHER" id="PTHR12607">
    <property type="entry name" value="ADENOMATOUS POLYPOSIS COLI PROTEIN FAMILY"/>
    <property type="match status" value="1"/>
</dbReference>
<feature type="region of interest" description="Disordered" evidence="1">
    <location>
        <begin position="1441"/>
        <end position="1558"/>
    </location>
</feature>
<feature type="region of interest" description="Disordered" evidence="1">
    <location>
        <begin position="289"/>
        <end position="326"/>
    </location>
</feature>
<comment type="caution">
    <text evidence="2">The sequence shown here is derived from an EMBL/GenBank/DDBJ whole genome shotgun (WGS) entry which is preliminary data.</text>
</comment>
<protein>
    <recommendedName>
        <fullName evidence="4">Adenomatous polyposis coli protein</fullName>
    </recommendedName>
</protein>
<name>A0A8K0GPR2_IGNLU</name>
<dbReference type="PANTHER" id="PTHR12607:SF12">
    <property type="entry name" value="APC-LIKE, ISOFORM A-RELATED"/>
    <property type="match status" value="1"/>
</dbReference>
<feature type="compositionally biased region" description="Basic and acidic residues" evidence="1">
    <location>
        <begin position="1832"/>
        <end position="1847"/>
    </location>
</feature>
<evidence type="ECO:0000313" key="3">
    <source>
        <dbReference type="Proteomes" id="UP000801492"/>
    </source>
</evidence>
<feature type="compositionally biased region" description="Polar residues" evidence="1">
    <location>
        <begin position="1548"/>
        <end position="1558"/>
    </location>
</feature>
<dbReference type="GO" id="GO:0007026">
    <property type="term" value="P:negative regulation of microtubule depolymerization"/>
    <property type="evidence" value="ECO:0007669"/>
    <property type="project" value="TreeGrafter"/>
</dbReference>
<feature type="compositionally biased region" description="Polar residues" evidence="1">
    <location>
        <begin position="1653"/>
        <end position="1669"/>
    </location>
</feature>
<reference evidence="2" key="1">
    <citation type="submission" date="2019-08" db="EMBL/GenBank/DDBJ databases">
        <title>The genome of the North American firefly Photinus pyralis.</title>
        <authorList>
            <consortium name="Photinus pyralis genome working group"/>
            <person name="Fallon T.R."/>
            <person name="Sander Lower S.E."/>
            <person name="Weng J.-K."/>
        </authorList>
    </citation>
    <scope>NUCLEOTIDE SEQUENCE</scope>
    <source>
        <strain evidence="2">TRF0915ILg1</strain>
        <tissue evidence="2">Whole body</tissue>
    </source>
</reference>
<feature type="compositionally biased region" description="Polar residues" evidence="1">
    <location>
        <begin position="575"/>
        <end position="589"/>
    </location>
</feature>
<feature type="compositionally biased region" description="Polar residues" evidence="1">
    <location>
        <begin position="1478"/>
        <end position="1493"/>
    </location>
</feature>
<sequence length="1929" mass="210982">MSDLRETGLESEKQIIDNDKHTNTNIKSTKDRTLSHSDEKDHCSVEDISEIDNRQKISEKTLKSQYSSGLASPEKPVNYAEEGTPGYFSRVGSYGSLSSIPVGDRNKDETVVKNENIPNDAAIDNTPEVLQKHDVPAEGKAVKFDQAVNYAEETPLMFSRSSSLASLDSIEQHSIHEDHESVISDFSRLTSGIVSPSELPDSPTQTVPPSPRQRKAPLEFPSTSKTAAGAFHRTPADGKSQSTPRSSQKISVFEDKVTKFKEESTPVQFSTATSLSSLTIDDHDDVSRSELKNIGKREVKNEKLNGSDSKQKEVIDKQDLELEKHDDMPLVSESEEDEDILAACINDGMQNNRHRQSASPQSKLSASSPSTYKYQPKLIRPHGSGIPLPRTGIPTRTGAASSSPIRIPDTRLQTGVHADSVRNYCTEDTPAMLSHAGSSTDLSLLTTATDMNLKKEEKSYLSDDSSNLSGDNENILAECIQSAMPKARKPTKNIMYPRQMSSLPVRNIQTSTPIKPFSRLELNDSRRSVGQPLASYLGAKDEVENYAVENSPCQFSLRSSLSDLTVDGSIVGGLRSSNNFHSTTPQSSSETKDKTGAAASSSCLPTANLPEQLSRQESLSSLSADSLGSIEQEQALLEQCISSGMPKSKHSSTPNKLEMNKSGVGVIKPIGVATKQFNTSKPKNHEDKHKTYGERNRDFDIQEEKKNSKNVNVTSAAGSTTIETSPVRPTTPTTVAGVERIENIERNQNFNPTIAGMRVVDTSRDKCSPSEENLSTGLTKNGCDKSLGQILNNSCEENCLYIENLSPERSYSSSDNCANSNFPGKRNEFDFENVDFNVTTKAVDNRMLDPDAMIESLDRFTAELVSQAEAAHSNKDTGRKFTTSVTEGDTWNDDTSPNDVTFPSISGSAPNVITFKSESEEIKQEEKFETDPKADQGVDITDGLNDPEQKSNDFSSINTSTMTESTLIAVEATKIATVFKNEAEMSQSITSIQSLELDCVQPPSHMNSLTNSTNGLELQLIRGSPKLVSRKKSLQTGLLARRALSNSLNQASSLESLDNHSLSNLDHMNPPSAMGEVLDMVDMEGSMTSVASLTSEVVDVKPEFITNGTLSKDSDKNQQPNPIFNVKQPANMLHLLGTHSLSDLENVNPPSLFNEITDMCNSLADIATEAICSETEAFEDCNTHFIETTLQTEDDVTQFSDAQSVTPIQSELSSAESSPKKIKSLNKRLTPKQKRKLVQERYRTYTVAAEMVVSEEQNSTTEDFKTVDCYSEYQSVAEFTQNNDSPNLETRSPGSGKATPKERRQNDRARFQTQVLDEAVTTALQQQMSRTETMNATDEVTSSPLSSSPQSPQRSPGRSKLSIRRNFMQKRLENQDRFKTRTLSESSLSPDLSSASPPSIVNSHDLQYLVQKEASRVLKKLRETKSHPDELLDCETLSLISNDDDSEHNSGSSINYRTYTKNCGTRGSHLPNIKPITPATSKSNLSEAQTQIARTVEDEDSRDVDNASPSKPKIVKPREKQHKEEDKNEEEGQGKGIRGRRKPLYAKTNITNSRLATRNNNTRPIRSITSNLVKNVTSAIKSGTNLKNVATKQSKPVATKAPATQAQTKALKPPSGYKGTNTRTNVASANTKGNSAQSGLNSGSPKQKIEPTKPTTANQPPSLERQGTFTKDDQESNAPKSRIPTPATSSNLPVPKTTSRIARAISQTNSTVGKTVTRVQNAIASSRSVKSASSVKSVSSDRASTIKSASSGIFSRSSSADSRDSGFNRRQNIHNSSSSQSLKSDSSKNQNGTVKRSSLSNISQRSNSNSSITSNGSGSKKQVTSKIASLWKKVEEQKKQAPKKDSRVWIQPTREQPAETEESPRLIRSNTFESKDGVVLRKKPETSDPTKRISRLGSFIVMDENGDSEIIEYGESTTVMNGAATEVTF</sequence>
<feature type="compositionally biased region" description="Polar residues" evidence="1">
    <location>
        <begin position="1322"/>
        <end position="1341"/>
    </location>
</feature>
<feature type="compositionally biased region" description="Low complexity" evidence="1">
    <location>
        <begin position="1595"/>
        <end position="1610"/>
    </location>
</feature>
<evidence type="ECO:0008006" key="4">
    <source>
        <dbReference type="Google" id="ProtNLM"/>
    </source>
</evidence>
<feature type="compositionally biased region" description="Low complexity" evidence="1">
    <location>
        <begin position="1383"/>
        <end position="1399"/>
    </location>
</feature>
<keyword evidence="3" id="KW-1185">Reference proteome</keyword>
<dbReference type="GO" id="GO:0090090">
    <property type="term" value="P:negative regulation of canonical Wnt signaling pathway"/>
    <property type="evidence" value="ECO:0007669"/>
    <property type="project" value="TreeGrafter"/>
</dbReference>
<feature type="region of interest" description="Disordered" evidence="1">
    <location>
        <begin position="1"/>
        <end position="52"/>
    </location>
</feature>
<feature type="compositionally biased region" description="Polar residues" evidence="1">
    <location>
        <begin position="239"/>
        <end position="249"/>
    </location>
</feature>
<feature type="region of interest" description="Disordered" evidence="1">
    <location>
        <begin position="919"/>
        <end position="957"/>
    </location>
</feature>
<dbReference type="GO" id="GO:0016055">
    <property type="term" value="P:Wnt signaling pathway"/>
    <property type="evidence" value="ECO:0007669"/>
    <property type="project" value="InterPro"/>
</dbReference>
<dbReference type="GO" id="GO:0030877">
    <property type="term" value="C:beta-catenin destruction complex"/>
    <property type="evidence" value="ECO:0007669"/>
    <property type="project" value="TreeGrafter"/>
</dbReference>
<dbReference type="GO" id="GO:0007389">
    <property type="term" value="P:pattern specification process"/>
    <property type="evidence" value="ECO:0007669"/>
    <property type="project" value="TreeGrafter"/>
</dbReference>
<dbReference type="InterPro" id="IPR009224">
    <property type="entry name" value="SAMP"/>
</dbReference>
<dbReference type="GO" id="GO:0001708">
    <property type="term" value="P:cell fate specification"/>
    <property type="evidence" value="ECO:0007669"/>
    <property type="project" value="TreeGrafter"/>
</dbReference>
<feature type="region of interest" description="Disordered" evidence="1">
    <location>
        <begin position="1587"/>
        <end position="1697"/>
    </location>
</feature>
<dbReference type="Proteomes" id="UP000801492">
    <property type="component" value="Unassembled WGS sequence"/>
</dbReference>
<dbReference type="GO" id="GO:0005881">
    <property type="term" value="C:cytoplasmic microtubule"/>
    <property type="evidence" value="ECO:0007669"/>
    <property type="project" value="TreeGrafter"/>
</dbReference>
<feature type="compositionally biased region" description="Polar residues" evidence="1">
    <location>
        <begin position="1618"/>
        <end position="1645"/>
    </location>
</feature>
<dbReference type="GO" id="GO:0016342">
    <property type="term" value="C:catenin complex"/>
    <property type="evidence" value="ECO:0007669"/>
    <property type="project" value="TreeGrafter"/>
</dbReference>
<feature type="region of interest" description="Disordered" evidence="1">
    <location>
        <begin position="1278"/>
        <end position="1400"/>
    </location>
</feature>
<dbReference type="GO" id="GO:0007399">
    <property type="term" value="P:nervous system development"/>
    <property type="evidence" value="ECO:0007669"/>
    <property type="project" value="TreeGrafter"/>
</dbReference>
<feature type="region of interest" description="Disordered" evidence="1">
    <location>
        <begin position="1723"/>
        <end position="1864"/>
    </location>
</feature>
<feature type="region of interest" description="Disordered" evidence="1">
    <location>
        <begin position="351"/>
        <end position="370"/>
    </location>
</feature>
<feature type="compositionally biased region" description="Basic and acidic residues" evidence="1">
    <location>
        <begin position="1516"/>
        <end position="1533"/>
    </location>
</feature>
<dbReference type="Pfam" id="PF05924">
    <property type="entry name" value="SAMP"/>
    <property type="match status" value="1"/>
</dbReference>
<dbReference type="GO" id="GO:0008013">
    <property type="term" value="F:beta-catenin binding"/>
    <property type="evidence" value="ECO:0007669"/>
    <property type="project" value="InterPro"/>
</dbReference>
<accession>A0A8K0GPR2</accession>
<feature type="compositionally biased region" description="Low complexity" evidence="1">
    <location>
        <begin position="1775"/>
        <end position="1819"/>
    </location>
</feature>
<feature type="region of interest" description="Disordered" evidence="1">
    <location>
        <begin position="875"/>
        <end position="906"/>
    </location>
</feature>
<feature type="compositionally biased region" description="Basic and acidic residues" evidence="1">
    <location>
        <begin position="1299"/>
        <end position="1310"/>
    </location>
</feature>
<evidence type="ECO:0000313" key="2">
    <source>
        <dbReference type="EMBL" id="KAF2905263.1"/>
    </source>
</evidence>
<organism evidence="2 3">
    <name type="scientific">Ignelater luminosus</name>
    <name type="common">Cucubano</name>
    <name type="synonym">Pyrophorus luminosus</name>
    <dbReference type="NCBI Taxonomy" id="2038154"/>
    <lineage>
        <taxon>Eukaryota</taxon>
        <taxon>Metazoa</taxon>
        <taxon>Ecdysozoa</taxon>
        <taxon>Arthropoda</taxon>
        <taxon>Hexapoda</taxon>
        <taxon>Insecta</taxon>
        <taxon>Pterygota</taxon>
        <taxon>Neoptera</taxon>
        <taxon>Endopterygota</taxon>
        <taxon>Coleoptera</taxon>
        <taxon>Polyphaga</taxon>
        <taxon>Elateriformia</taxon>
        <taxon>Elateroidea</taxon>
        <taxon>Elateridae</taxon>
        <taxon>Agrypninae</taxon>
        <taxon>Pyrophorini</taxon>
        <taxon>Ignelater</taxon>
    </lineage>
</organism>
<dbReference type="EMBL" id="VTPC01000575">
    <property type="protein sequence ID" value="KAF2905263.1"/>
    <property type="molecule type" value="Genomic_DNA"/>
</dbReference>
<feature type="compositionally biased region" description="Low complexity" evidence="1">
    <location>
        <begin position="357"/>
        <end position="370"/>
    </location>
</feature>
<feature type="compositionally biased region" description="Polar residues" evidence="1">
    <location>
        <begin position="1449"/>
        <end position="1465"/>
    </location>
</feature>
<feature type="compositionally biased region" description="Polar residues" evidence="1">
    <location>
        <begin position="1278"/>
        <end position="1293"/>
    </location>
</feature>
<feature type="compositionally biased region" description="Basic and acidic residues" evidence="1">
    <location>
        <begin position="1370"/>
        <end position="1379"/>
    </location>
</feature>
<feature type="region of interest" description="Disordered" evidence="1">
    <location>
        <begin position="193"/>
        <end position="249"/>
    </location>
</feature>
<feature type="compositionally biased region" description="Low complexity" evidence="1">
    <location>
        <begin position="1724"/>
        <end position="1760"/>
    </location>
</feature>
<dbReference type="InterPro" id="IPR026818">
    <property type="entry name" value="Apc_fam"/>
</dbReference>
<dbReference type="OrthoDB" id="5918429at2759"/>
<dbReference type="Pfam" id="PF05923">
    <property type="entry name" value="APC_r"/>
    <property type="match status" value="5"/>
</dbReference>
<dbReference type="GO" id="GO:0016477">
    <property type="term" value="P:cell migration"/>
    <property type="evidence" value="ECO:0007669"/>
    <property type="project" value="TreeGrafter"/>
</dbReference>
<feature type="compositionally biased region" description="Polar residues" evidence="1">
    <location>
        <begin position="1686"/>
        <end position="1697"/>
    </location>
</feature>
<evidence type="ECO:0000256" key="1">
    <source>
        <dbReference type="SAM" id="MobiDB-lite"/>
    </source>
</evidence>